<evidence type="ECO:0000256" key="1">
    <source>
        <dbReference type="ARBA" id="ARBA00022737"/>
    </source>
</evidence>
<dbReference type="EMBL" id="LSMT01001033">
    <property type="protein sequence ID" value="PFX13227.1"/>
    <property type="molecule type" value="Genomic_DNA"/>
</dbReference>
<dbReference type="AlphaFoldDB" id="A0A2B4RA33"/>
<dbReference type="Pfam" id="PF13424">
    <property type="entry name" value="TPR_12"/>
    <property type="match status" value="1"/>
</dbReference>
<dbReference type="PANTHER" id="PTHR45641">
    <property type="entry name" value="TETRATRICOPEPTIDE REPEAT PROTEIN (AFU_ORTHOLOGUE AFUA_6G03870)"/>
    <property type="match status" value="1"/>
</dbReference>
<comment type="caution">
    <text evidence="4">The sequence shown here is derived from an EMBL/GenBank/DDBJ whole genome shotgun (WGS) entry which is preliminary data.</text>
</comment>
<dbReference type="Gene3D" id="1.25.40.10">
    <property type="entry name" value="Tetratricopeptide repeat domain"/>
    <property type="match status" value="1"/>
</dbReference>
<keyword evidence="1" id="KW-0677">Repeat</keyword>
<sequence>MKNIYLEDRLHAVKSAVCKENVTTSYKSSPGKQRTKRKRTSVGKCVDEGPPDKRRHILTSKRKANGRALINRLIEVEYDEKDKSGKVTKYWGWCKGQIVAYRKHEGYLVNFADRINSDGNVIEGWSDWIEDLNSKDRNVCDTLQSVLNYHQEAIKLSAASISYHEMAITEYGNVESETHPKLDENLGLQEHQEELLRSYFDHGGNLFKLQKYSEAQKFYNRALRMQVKLFGEEHPDTAQSYQSLGVTQHALGDFASALQSKQRGLDIRVKLFGEEHLDTANSYESLAATQHELGDFASACQSTQHRLDIRIKLFGKEHPDTLRSYQSLGAKQHESGGFALALHSK</sequence>
<reference evidence="5" key="1">
    <citation type="journal article" date="2017" name="bioRxiv">
        <title>Comparative analysis of the genomes of Stylophora pistillata and Acropora digitifera provides evidence for extensive differences between species of corals.</title>
        <authorList>
            <person name="Voolstra C.R."/>
            <person name="Li Y."/>
            <person name="Liew Y.J."/>
            <person name="Baumgarten S."/>
            <person name="Zoccola D."/>
            <person name="Flot J.-F."/>
            <person name="Tambutte S."/>
            <person name="Allemand D."/>
            <person name="Aranda M."/>
        </authorList>
    </citation>
    <scope>NUCLEOTIDE SEQUENCE [LARGE SCALE GENOMIC DNA]</scope>
</reference>
<evidence type="ECO:0000256" key="3">
    <source>
        <dbReference type="SAM" id="MobiDB-lite"/>
    </source>
</evidence>
<organism evidence="4 5">
    <name type="scientific">Stylophora pistillata</name>
    <name type="common">Smooth cauliflower coral</name>
    <dbReference type="NCBI Taxonomy" id="50429"/>
    <lineage>
        <taxon>Eukaryota</taxon>
        <taxon>Metazoa</taxon>
        <taxon>Cnidaria</taxon>
        <taxon>Anthozoa</taxon>
        <taxon>Hexacorallia</taxon>
        <taxon>Scleractinia</taxon>
        <taxon>Astrocoeniina</taxon>
        <taxon>Pocilloporidae</taxon>
        <taxon>Stylophora</taxon>
    </lineage>
</organism>
<dbReference type="InterPro" id="IPR011990">
    <property type="entry name" value="TPR-like_helical_dom_sf"/>
</dbReference>
<dbReference type="Pfam" id="PF13374">
    <property type="entry name" value="TPR_10"/>
    <property type="match status" value="1"/>
</dbReference>
<keyword evidence="2" id="KW-0802">TPR repeat</keyword>
<feature type="region of interest" description="Disordered" evidence="3">
    <location>
        <begin position="24"/>
        <end position="52"/>
    </location>
</feature>
<keyword evidence="5" id="KW-1185">Reference proteome</keyword>
<evidence type="ECO:0000256" key="2">
    <source>
        <dbReference type="ARBA" id="ARBA00022803"/>
    </source>
</evidence>
<evidence type="ECO:0000313" key="5">
    <source>
        <dbReference type="Proteomes" id="UP000225706"/>
    </source>
</evidence>
<dbReference type="OrthoDB" id="626167at2759"/>
<dbReference type="PANTHER" id="PTHR45641:SF19">
    <property type="entry name" value="NEPHROCYSTIN-3"/>
    <property type="match status" value="1"/>
</dbReference>
<evidence type="ECO:0000313" key="4">
    <source>
        <dbReference type="EMBL" id="PFX13227.1"/>
    </source>
</evidence>
<dbReference type="SUPFAM" id="SSF48452">
    <property type="entry name" value="TPR-like"/>
    <property type="match status" value="1"/>
</dbReference>
<name>A0A2B4RA33_STYPI</name>
<accession>A0A2B4RA33</accession>
<gene>
    <name evidence="4" type="primary">nphp3</name>
    <name evidence="4" type="ORF">AWC38_SpisGene22708</name>
</gene>
<dbReference type="Proteomes" id="UP000225706">
    <property type="component" value="Unassembled WGS sequence"/>
</dbReference>
<proteinExistence type="predicted"/>
<protein>
    <submittedName>
        <fullName evidence="4">Nephrocystin-3</fullName>
    </submittedName>
</protein>